<dbReference type="EMBL" id="KF626668">
    <property type="protein sequence ID" value="AHB12221.1"/>
    <property type="molecule type" value="Genomic_DNA"/>
</dbReference>
<keyword evidence="1" id="KW-0472">Membrane</keyword>
<keyword evidence="3" id="KW-1185">Reference proteome</keyword>
<evidence type="ECO:0000313" key="2">
    <source>
        <dbReference type="EMBL" id="AHB12221.1"/>
    </source>
</evidence>
<proteinExistence type="predicted"/>
<dbReference type="Proteomes" id="UP000018624">
    <property type="component" value="Segment"/>
</dbReference>
<name>V5Q8U5_9CAUD</name>
<accession>V5Q8U5</accession>
<organism evidence="2 3">
    <name type="scientific">Xylella phage Salvo</name>
    <dbReference type="NCBI Taxonomy" id="1415147"/>
    <lineage>
        <taxon>Viruses</taxon>
        <taxon>Duplodnaviria</taxon>
        <taxon>Heunggongvirae</taxon>
        <taxon>Uroviricota</taxon>
        <taxon>Caudoviricetes</taxon>
        <taxon>Casjensviridae</taxon>
        <taxon>Salvovirus</taxon>
        <taxon>Salvovirus salvo</taxon>
    </lineage>
</organism>
<feature type="transmembrane region" description="Helical" evidence="1">
    <location>
        <begin position="6"/>
        <end position="22"/>
    </location>
</feature>
<keyword evidence="1" id="KW-1133">Transmembrane helix</keyword>
<sequence length="104" mass="11757">MSWFDWLLLVIGPNVIAGIAMLRQRARHAKYREAIHALLADEGYAEGEPQAIIDEALRMTAHLGMKEPSARDFAHALVQQEAFRKAVAHEMLHDVYIQTHGRAL</sequence>
<gene>
    <name evidence="2" type="ORF">Salvo_21</name>
</gene>
<dbReference type="OrthoDB" id="36222at10239"/>
<evidence type="ECO:0000313" key="3">
    <source>
        <dbReference type="Proteomes" id="UP000018624"/>
    </source>
</evidence>
<evidence type="ECO:0000256" key="1">
    <source>
        <dbReference type="SAM" id="Phobius"/>
    </source>
</evidence>
<keyword evidence="1" id="KW-0812">Transmembrane</keyword>
<protein>
    <submittedName>
        <fullName evidence="2">Uncharacterized protein</fullName>
    </submittedName>
</protein>
<reference evidence="2 3" key="1">
    <citation type="journal article" date="2014" name="J. Bacteriol.">
        <title>Characterization of novel virulent broad-host-range phages of Xylella fastidiosa and Xanthomonas.</title>
        <authorList>
            <person name="Ahern S.J."/>
            <person name="Das M."/>
            <person name="Bhowmick T.S."/>
            <person name="Young R."/>
            <person name="Gonzalez C.F."/>
        </authorList>
    </citation>
    <scope>NUCLEOTIDE SEQUENCE [LARGE SCALE GENOMIC DNA]</scope>
</reference>